<comment type="similarity">
    <text evidence="1">Belongs to the SCC2/Nipped-B family.</text>
</comment>
<dbReference type="Proteomes" id="UP000669133">
    <property type="component" value="Unassembled WGS sequence"/>
</dbReference>
<dbReference type="GO" id="GO:0061775">
    <property type="term" value="F:cohesin loader activity"/>
    <property type="evidence" value="ECO:0007669"/>
    <property type="project" value="InterPro"/>
</dbReference>
<dbReference type="GO" id="GO:0090694">
    <property type="term" value="C:Scc2-Scc4 cohesin loading complex"/>
    <property type="evidence" value="ECO:0007669"/>
    <property type="project" value="TreeGrafter"/>
</dbReference>
<accession>A0A8H7ZDW6</accession>
<dbReference type="RefSeq" id="XP_067549144.1">
    <property type="nucleotide sequence ID" value="XM_067690705.1"/>
</dbReference>
<sequence>MSTQQHQNPDNLKQILAITPLFHLVPRQNISPLINLPSLVPQSDEAALNKHIIHSIESFDSENAKRIEQECQQELLDFTDPELDAIKFKLFSSHTKENALPRQYSDFDAQILNNESVERNNIVPKLGDELVKTGRLSIRKRAPAGDDTYVPKHNQKYFRKFDKEYIRLNPTQEEVNSGASDDELTPIVNIPTKPEDELMKLNFGKFNQFLCGGQKQFTWEDMVVICETLNKIDTFSEEDAEDLIKVLEICYKTLFEVVRVLQQAKIEEVDDIRAILSDLLCGTFASKASLIIIKYKIARGVVMAFGKYTLVVIQLVECFVEKFLLPLAMSAADDTNDKDQKLFYKLITETSNRLKQFASLSSSTSFEEQTLTKLEIICINLLFSNRINNAENLQSLVAVDMLQTSASLCLIAIYKNSPDQRLFLLHEILTGFPILNSKKGAAKKFKTKRGFDIHLFTMILHNFSYSFVESEGYSSDFMDHVSRALIEKVQGNPNELRPKLATFISDILQLIYLPEWPTADLFLTSIASSVIQILSSKEEQIPGETQLMDIVQELAEKILGAPNEGVPFGEKEMMLVLGNCREFGVGDALPCLKTKLQTLTGFTIESEPDKNTEPLIPSYKCLILNHIRDFFTTKYLNFLEVQIDSSRAKTRAKAIKGLSVFVANSPQSLLSAQLQKQLSSRLQDSAASVRDAMHEFLNAHIRKNPEEAQKLIHPIYLAMDDSSIAVRKRSIQSCMAIFPLLTEKVKLKVCEKVLDKIYDDEDSIRNEAVSALKQRFLFQPPMLNLLNPGALDIIGIAKSRGTKLLVSFFQDYVFTDPKSVEFVGSLVMSCIELVGNGDDVEGGMLLLSMLSQLDPNLITQDTLVELKSFYIDEANINTVSYTYALELLKTTTSHLTGIRPEFSLEIQSFLLSKIINFHQRDMLTAISALWNLSRLSSTESKIANAIVGTLKWVRKSYNEKNYKQLPKLVQLLGCFGRLIKLQLFHHVLVKEGLMSDKDSVLNILFKHILTFTKPEFPPTLRKYALSNLVLACSSQPRLIVHRAVTSRILEAIKTEQPSVKCAIIQNLNIYLDDFGLVETTTPHSSLQSIQGVANLQQEACKDLVECYFEEICKLCTSNDIQLMLESFLFVRMSLEMGFANPLKGIATVVALQGSPNLTLQKAAHDLHKYLFDKYRLLVDSQFSDGIRLAFSTGQIARNLFVLLYEIAVESKTSRNKFIKSVSKFFVVKPKSSHLDEDLRLVLFVIERMSLIKFETTEEVYILLDQLQRVLQNCAPDYIHDLRETEVGDENTIDLAYLIYSILDYYNYLATKYNITSESIDGFSSRLLEIDFSQPPTVVSSPILHVGWIFTNMRNLESLKFVVKEIRKSIFVSGE</sequence>
<dbReference type="InterPro" id="IPR024986">
    <property type="entry name" value="Nipped-B_C"/>
</dbReference>
<dbReference type="GO" id="GO:0140588">
    <property type="term" value="P:chromatin looping"/>
    <property type="evidence" value="ECO:0007669"/>
    <property type="project" value="InterPro"/>
</dbReference>
<dbReference type="GO" id="GO:0003682">
    <property type="term" value="F:chromatin binding"/>
    <property type="evidence" value="ECO:0007669"/>
    <property type="project" value="TreeGrafter"/>
</dbReference>
<feature type="domain" description="Sister chromatid cohesion C-terminal" evidence="2">
    <location>
        <begin position="1100"/>
        <end position="1269"/>
    </location>
</feature>
<reference evidence="3 4" key="1">
    <citation type="submission" date="2020-12" db="EMBL/GenBank/DDBJ databases">
        <title>Effect of drift, selection, and recombination on the evolution of hybrid genomes in Candida yeast pathogens.</title>
        <authorList>
            <person name="Mixao V."/>
            <person name="Ksiezopolska E."/>
            <person name="Saus E."/>
            <person name="Boekhout T."/>
            <person name="Gacser A."/>
            <person name="Gabaldon T."/>
        </authorList>
    </citation>
    <scope>NUCLEOTIDE SEQUENCE [LARGE SCALE GENOMIC DNA]</scope>
    <source>
        <strain evidence="3 4">BP57</strain>
    </source>
</reference>
<dbReference type="OrthoDB" id="418242at2759"/>
<keyword evidence="1" id="KW-0539">Nucleus</keyword>
<gene>
    <name evidence="3" type="ORF">I9W82_001908</name>
</gene>
<dbReference type="GO" id="GO:0010468">
    <property type="term" value="P:regulation of gene expression"/>
    <property type="evidence" value="ECO:0007669"/>
    <property type="project" value="InterPro"/>
</dbReference>
<evidence type="ECO:0000313" key="3">
    <source>
        <dbReference type="EMBL" id="KAG5420028.1"/>
    </source>
</evidence>
<dbReference type="InterPro" id="IPR033031">
    <property type="entry name" value="Scc2/Nipped-B"/>
</dbReference>
<dbReference type="Pfam" id="PF12830">
    <property type="entry name" value="Nipped-B_C"/>
    <property type="match status" value="1"/>
</dbReference>
<comment type="subcellular location">
    <subcellularLocation>
        <location evidence="1">Nucleus</location>
    </subcellularLocation>
</comment>
<name>A0A8H7ZDW6_9ASCO</name>
<evidence type="ECO:0000259" key="2">
    <source>
        <dbReference type="Pfam" id="PF12830"/>
    </source>
</evidence>
<dbReference type="PANTHER" id="PTHR21704:SF18">
    <property type="entry name" value="NIPPED-B-LIKE PROTEIN"/>
    <property type="match status" value="1"/>
</dbReference>
<evidence type="ECO:0000256" key="1">
    <source>
        <dbReference type="RuleBase" id="RU364107"/>
    </source>
</evidence>
<dbReference type="Gene3D" id="1.25.10.10">
    <property type="entry name" value="Leucine-rich Repeat Variant"/>
    <property type="match status" value="1"/>
</dbReference>
<dbReference type="EMBL" id="JAEOAQ010000002">
    <property type="protein sequence ID" value="KAG5420028.1"/>
    <property type="molecule type" value="Genomic_DNA"/>
</dbReference>
<comment type="caution">
    <text evidence="3">The sequence shown here is derived from an EMBL/GenBank/DDBJ whole genome shotgun (WGS) entry which is preliminary data.</text>
</comment>
<dbReference type="InterPro" id="IPR011989">
    <property type="entry name" value="ARM-like"/>
</dbReference>
<dbReference type="PANTHER" id="PTHR21704">
    <property type="entry name" value="NIPPED-B-LIKE PROTEIN DELANGIN SCC2-RELATED"/>
    <property type="match status" value="1"/>
</dbReference>
<keyword evidence="4" id="KW-1185">Reference proteome</keyword>
<keyword evidence="1" id="KW-0677">Repeat</keyword>
<protein>
    <recommendedName>
        <fullName evidence="1">Sister chromatid cohesion protein</fullName>
    </recommendedName>
</protein>
<evidence type="ECO:0000313" key="4">
    <source>
        <dbReference type="Proteomes" id="UP000669133"/>
    </source>
</evidence>
<dbReference type="InterPro" id="IPR016024">
    <property type="entry name" value="ARM-type_fold"/>
</dbReference>
<proteinExistence type="inferred from homology"/>
<dbReference type="SUPFAM" id="SSF48371">
    <property type="entry name" value="ARM repeat"/>
    <property type="match status" value="1"/>
</dbReference>
<dbReference type="GO" id="GO:1990414">
    <property type="term" value="P:replication-born double-strand break repair via sister chromatid exchange"/>
    <property type="evidence" value="ECO:0007669"/>
    <property type="project" value="TreeGrafter"/>
</dbReference>
<dbReference type="GeneID" id="93650537"/>
<keyword evidence="1" id="KW-0131">Cell cycle</keyword>
<dbReference type="GO" id="GO:0071169">
    <property type="term" value="P:establishment of protein localization to chromatin"/>
    <property type="evidence" value="ECO:0007669"/>
    <property type="project" value="TreeGrafter"/>
</dbReference>
<organism evidence="3 4">
    <name type="scientific">Candida metapsilosis</name>
    <dbReference type="NCBI Taxonomy" id="273372"/>
    <lineage>
        <taxon>Eukaryota</taxon>
        <taxon>Fungi</taxon>
        <taxon>Dikarya</taxon>
        <taxon>Ascomycota</taxon>
        <taxon>Saccharomycotina</taxon>
        <taxon>Pichiomycetes</taxon>
        <taxon>Debaryomycetaceae</taxon>
        <taxon>Candida/Lodderomyces clade</taxon>
        <taxon>Candida</taxon>
    </lineage>
</organism>
<dbReference type="GO" id="GO:0034087">
    <property type="term" value="P:establishment of mitotic sister chromatid cohesion"/>
    <property type="evidence" value="ECO:0007669"/>
    <property type="project" value="TreeGrafter"/>
</dbReference>